<dbReference type="GO" id="GO:0007165">
    <property type="term" value="P:signal transduction"/>
    <property type="evidence" value="ECO:0007669"/>
    <property type="project" value="InterPro"/>
</dbReference>
<dbReference type="PANTHER" id="PTHR12659:SF7">
    <property type="entry name" value="CROSSVEINLESS C, ISOFORM C"/>
    <property type="match status" value="1"/>
</dbReference>
<name>A0A1I8IB71_9PLAT</name>
<dbReference type="Pfam" id="PF01852">
    <property type="entry name" value="START"/>
    <property type="match status" value="1"/>
</dbReference>
<dbReference type="Gene3D" id="1.10.555.10">
    <property type="entry name" value="Rho GTPase activation protein"/>
    <property type="match status" value="1"/>
</dbReference>
<evidence type="ECO:0000313" key="6">
    <source>
        <dbReference type="Proteomes" id="UP000095280"/>
    </source>
</evidence>
<dbReference type="WBParaSite" id="maker-uti_cns_0011248-snap-gene-0.2-mRNA-1">
    <property type="protein sequence ID" value="maker-uti_cns_0011248-snap-gene-0.2-mRNA-1"/>
    <property type="gene ID" value="maker-uti_cns_0011248-snap-gene-0.2"/>
</dbReference>
<evidence type="ECO:0000259" key="4">
    <source>
        <dbReference type="PROSITE" id="PS50238"/>
    </source>
</evidence>
<dbReference type="PANTHER" id="PTHR12659">
    <property type="entry name" value="RHO-TYPE GTPASE ACTIVATING PROTEIN"/>
    <property type="match status" value="1"/>
</dbReference>
<dbReference type="GO" id="GO:0035023">
    <property type="term" value="P:regulation of Rho protein signal transduction"/>
    <property type="evidence" value="ECO:0007669"/>
    <property type="project" value="TreeGrafter"/>
</dbReference>
<dbReference type="InterPro" id="IPR023393">
    <property type="entry name" value="START-like_dom_sf"/>
</dbReference>
<dbReference type="SUPFAM" id="SSF48350">
    <property type="entry name" value="GTPase activation domain, GAP"/>
    <property type="match status" value="1"/>
</dbReference>
<dbReference type="Proteomes" id="UP000095280">
    <property type="component" value="Unplaced"/>
</dbReference>
<dbReference type="GO" id="GO:0005096">
    <property type="term" value="F:GTPase activator activity"/>
    <property type="evidence" value="ECO:0007669"/>
    <property type="project" value="UniProtKB-KW"/>
</dbReference>
<feature type="domain" description="START" evidence="5">
    <location>
        <begin position="150"/>
        <end position="295"/>
    </location>
</feature>
<reference evidence="7" key="1">
    <citation type="submission" date="2016-11" db="UniProtKB">
        <authorList>
            <consortium name="WormBaseParasite"/>
        </authorList>
    </citation>
    <scope>IDENTIFICATION</scope>
</reference>
<feature type="compositionally biased region" description="Basic and acidic residues" evidence="3">
    <location>
        <begin position="621"/>
        <end position="631"/>
    </location>
</feature>
<dbReference type="GO" id="GO:0030036">
    <property type="term" value="P:actin cytoskeleton organization"/>
    <property type="evidence" value="ECO:0007669"/>
    <property type="project" value="TreeGrafter"/>
</dbReference>
<evidence type="ECO:0000256" key="1">
    <source>
        <dbReference type="ARBA" id="ARBA00022468"/>
    </source>
</evidence>
<organism evidence="6 7">
    <name type="scientific">Macrostomum lignano</name>
    <dbReference type="NCBI Taxonomy" id="282301"/>
    <lineage>
        <taxon>Eukaryota</taxon>
        <taxon>Metazoa</taxon>
        <taxon>Spiralia</taxon>
        <taxon>Lophotrochozoa</taxon>
        <taxon>Platyhelminthes</taxon>
        <taxon>Rhabditophora</taxon>
        <taxon>Macrostomorpha</taxon>
        <taxon>Macrostomida</taxon>
        <taxon>Macrostomidae</taxon>
        <taxon>Macrostomum</taxon>
    </lineage>
</organism>
<feature type="region of interest" description="Disordered" evidence="3">
    <location>
        <begin position="608"/>
        <end position="644"/>
    </location>
</feature>
<dbReference type="PROSITE" id="PS50238">
    <property type="entry name" value="RHOGAP"/>
    <property type="match status" value="1"/>
</dbReference>
<dbReference type="InterPro" id="IPR008936">
    <property type="entry name" value="Rho_GTPase_activation_prot"/>
</dbReference>
<keyword evidence="1" id="KW-0343">GTPase activation</keyword>
<sequence>LRLLALQCAMLLLPDENREVLQSLLYFLKDFAENADTTQMNASNLATPTGSGLSPRRFRRATGVPDPRDLQDHKAATACVTFMITHCHQLFTVSEELYRQAAFSAVELAEPPALDSLAPVDASQRRHCFAFVDNHAQMVGRECSEGAAKWTPFSSRCGVETFCKKLDDKCPLRLWKAVINVEADPTRILNRIVQDKASWDPDVLNSELVEMIDDNSDVTRFTLTSPPAQPAREQCVLRAWRSAGSHSHCLYTASVRLPPTPLTLPTLILNEDWLIEACGPGNSRVTLLSRVDLRGHSLEWYNRTWGHSIARQLWNALPPNVGFDFDVDAKSGYLNRFVVAPSTHTGEWAGLLRYFTRPVDQKPWDLKRTYLDVEAEFVCCCPKLLGDKPGGLVVHLLSKSGKRGSVILMSKILTEAAEKAKNYATIAVDKTKDILYCGYNSRSEQQAYVEVFTDVSSLAFNFRSRHPIPGMRQACQFCLQSNNLCVSGFGPGNSGCSVALMKWDTLAPVSSSQSPFSDPNSLWFDLECDLVAVQHSSDDQALQIETRKRGERIMYTFPKMRQTRLQLCNDRFGRLYVHARTLSDPASNLFGPLELFFSTFQVDTRRTALPADGDRRRSRRRSSEGGWRNEKQLQGLGAQRRSCRRAQQRLRPRDELLDALGLAQEVLLHRSRCGLGCLRGRHLLAAGGIPAAAAKHRWRRRRHRRPAAIVGGGKGGRRLLRLRRLFGSLQAALDEATVVGLGGWRRRRRLSVNRGCDGLLLLLQKRRRHAVKTGHSLLQQSETGGQVGHLLGQTASQLCYSLLGRPRARLHRSVGQAGRLWQNGYGLNSKMAMDSIAGYGHFNMSDGRAFSGFPPIDTVSTDLSSKDHAIVTRHFNHPLSLQVGHVAWIVRARTNLDSINARPTKNSDKAKNSWAGRRLNDFDFTAWRRRSCRGRPLEPLRVEDGPVDGWSAQTGRQLAAKAADIRNQSGLAAGVALAEELGAGDRRPVAQLVPQHQVHGLQEATLVLASQLVAQLVEVAVNGAWKLDSSDLLLQTVEAVLQVCIGDSHAAASAFHADCCKQHQVDCSRETSIKPCSNNSFLVC</sequence>
<dbReference type="InterPro" id="IPR002913">
    <property type="entry name" value="START_lipid-bd_dom"/>
</dbReference>
<protein>
    <submittedName>
        <fullName evidence="7">Rho-GAP domain-containing protein</fullName>
    </submittedName>
</protein>
<dbReference type="Pfam" id="PF00620">
    <property type="entry name" value="RhoGAP"/>
    <property type="match status" value="1"/>
</dbReference>
<dbReference type="InterPro" id="IPR000198">
    <property type="entry name" value="RhoGAP_dom"/>
</dbReference>
<proteinExistence type="predicted"/>
<evidence type="ECO:0000256" key="3">
    <source>
        <dbReference type="SAM" id="MobiDB-lite"/>
    </source>
</evidence>
<evidence type="ECO:0000259" key="5">
    <source>
        <dbReference type="PROSITE" id="PS50848"/>
    </source>
</evidence>
<keyword evidence="2" id="KW-0597">Phosphoprotein</keyword>
<feature type="domain" description="Rho-GAP" evidence="4">
    <location>
        <begin position="1"/>
        <end position="91"/>
    </location>
</feature>
<evidence type="ECO:0000256" key="2">
    <source>
        <dbReference type="ARBA" id="ARBA00022553"/>
    </source>
</evidence>
<dbReference type="AlphaFoldDB" id="A0A1I8IB71"/>
<dbReference type="GO" id="GO:0008289">
    <property type="term" value="F:lipid binding"/>
    <property type="evidence" value="ECO:0007669"/>
    <property type="project" value="InterPro"/>
</dbReference>
<accession>A0A1I8IB71</accession>
<dbReference type="Gene3D" id="3.30.530.20">
    <property type="match status" value="1"/>
</dbReference>
<dbReference type="SUPFAM" id="SSF55961">
    <property type="entry name" value="Bet v1-like"/>
    <property type="match status" value="1"/>
</dbReference>
<dbReference type="PROSITE" id="PS50848">
    <property type="entry name" value="START"/>
    <property type="match status" value="1"/>
</dbReference>
<keyword evidence="6" id="KW-1185">Reference proteome</keyword>
<evidence type="ECO:0000313" key="7">
    <source>
        <dbReference type="WBParaSite" id="maker-uti_cns_0011248-snap-gene-0.2-mRNA-1"/>
    </source>
</evidence>